<keyword evidence="8" id="KW-1133">Transmembrane helix</keyword>
<dbReference type="Gene3D" id="1.10.20.10">
    <property type="entry name" value="Histone, subunit A"/>
    <property type="match status" value="1"/>
</dbReference>
<evidence type="ECO:0008006" key="11">
    <source>
        <dbReference type="Google" id="ProtNLM"/>
    </source>
</evidence>
<feature type="compositionally biased region" description="Low complexity" evidence="7">
    <location>
        <begin position="341"/>
        <end position="352"/>
    </location>
</feature>
<keyword evidence="5" id="KW-0539">Nucleus</keyword>
<evidence type="ECO:0000313" key="9">
    <source>
        <dbReference type="EMBL" id="KAK3538323.1"/>
    </source>
</evidence>
<feature type="region of interest" description="Disordered" evidence="7">
    <location>
        <begin position="287"/>
        <end position="358"/>
    </location>
</feature>
<gene>
    <name evidence="9" type="ORF">QTP70_035238</name>
</gene>
<comment type="similarity">
    <text evidence="6">Belongs to the SPT3 family.</text>
</comment>
<evidence type="ECO:0000256" key="8">
    <source>
        <dbReference type="SAM" id="Phobius"/>
    </source>
</evidence>
<dbReference type="CDD" id="cd07978">
    <property type="entry name" value="HFD_TAF13"/>
    <property type="match status" value="1"/>
</dbReference>
<evidence type="ECO:0000256" key="5">
    <source>
        <dbReference type="ARBA" id="ARBA00023242"/>
    </source>
</evidence>
<keyword evidence="2" id="KW-0805">Transcription regulation</keyword>
<feature type="transmembrane region" description="Helical" evidence="8">
    <location>
        <begin position="20"/>
        <end position="39"/>
    </location>
</feature>
<dbReference type="GO" id="GO:0005634">
    <property type="term" value="C:nucleus"/>
    <property type="evidence" value="ECO:0007669"/>
    <property type="project" value="UniProtKB-SubCell"/>
</dbReference>
<evidence type="ECO:0000256" key="2">
    <source>
        <dbReference type="ARBA" id="ARBA00023015"/>
    </source>
</evidence>
<dbReference type="AlphaFoldDB" id="A0AAE0R1R2"/>
<dbReference type="GO" id="GO:0003713">
    <property type="term" value="F:transcription coactivator activity"/>
    <property type="evidence" value="ECO:0007669"/>
    <property type="project" value="TreeGrafter"/>
</dbReference>
<evidence type="ECO:0000313" key="10">
    <source>
        <dbReference type="Proteomes" id="UP001274896"/>
    </source>
</evidence>
<evidence type="ECO:0000256" key="7">
    <source>
        <dbReference type="SAM" id="MobiDB-lite"/>
    </source>
</evidence>
<dbReference type="SUPFAM" id="SSF47113">
    <property type="entry name" value="Histone-fold"/>
    <property type="match status" value="1"/>
</dbReference>
<dbReference type="InterPro" id="IPR003195">
    <property type="entry name" value="TFIID_TAF13"/>
</dbReference>
<name>A0AAE0R1R2_9TELE</name>
<dbReference type="PANTHER" id="PTHR11380:SF16">
    <property type="entry name" value="TRANSCRIPTION INITIATION PROTEIN SPT3 HOMOLOG"/>
    <property type="match status" value="1"/>
</dbReference>
<dbReference type="PANTHER" id="PTHR11380">
    <property type="entry name" value="TRANSCRIPTION INITIATION FACTOR TFIID/SUPT3-RELATED"/>
    <property type="match status" value="1"/>
</dbReference>
<dbReference type="InterPro" id="IPR009072">
    <property type="entry name" value="Histone-fold"/>
</dbReference>
<keyword evidence="4" id="KW-0804">Transcription</keyword>
<evidence type="ECO:0000256" key="3">
    <source>
        <dbReference type="ARBA" id="ARBA00023159"/>
    </source>
</evidence>
<keyword evidence="10" id="KW-1185">Reference proteome</keyword>
<organism evidence="9 10">
    <name type="scientific">Hemibagrus guttatus</name>
    <dbReference type="NCBI Taxonomy" id="175788"/>
    <lineage>
        <taxon>Eukaryota</taxon>
        <taxon>Metazoa</taxon>
        <taxon>Chordata</taxon>
        <taxon>Craniata</taxon>
        <taxon>Vertebrata</taxon>
        <taxon>Euteleostomi</taxon>
        <taxon>Actinopterygii</taxon>
        <taxon>Neopterygii</taxon>
        <taxon>Teleostei</taxon>
        <taxon>Ostariophysi</taxon>
        <taxon>Siluriformes</taxon>
        <taxon>Bagridae</taxon>
        <taxon>Hemibagrus</taxon>
    </lineage>
</organism>
<reference evidence="9" key="1">
    <citation type="submission" date="2023-06" db="EMBL/GenBank/DDBJ databases">
        <title>Male Hemibagrus guttatus genome.</title>
        <authorList>
            <person name="Bian C."/>
        </authorList>
    </citation>
    <scope>NUCLEOTIDE SEQUENCE</scope>
    <source>
        <strain evidence="9">Male_cb2023</strain>
        <tissue evidence="9">Muscle</tissue>
    </source>
</reference>
<dbReference type="Proteomes" id="UP001274896">
    <property type="component" value="Unassembled WGS sequence"/>
</dbReference>
<dbReference type="GO" id="GO:0000124">
    <property type="term" value="C:SAGA complex"/>
    <property type="evidence" value="ECO:0007669"/>
    <property type="project" value="UniProtKB-ARBA"/>
</dbReference>
<comment type="subcellular location">
    <subcellularLocation>
        <location evidence="1">Nucleus</location>
    </subcellularLocation>
</comment>
<accession>A0AAE0R1R2</accession>
<dbReference type="EMBL" id="JAUCMX010000008">
    <property type="protein sequence ID" value="KAK3538323.1"/>
    <property type="molecule type" value="Genomic_DNA"/>
</dbReference>
<keyword evidence="8" id="KW-0812">Transmembrane</keyword>
<dbReference type="FunFam" id="1.10.20.10:FF:000023">
    <property type="entry name" value="transcription initiation protein SPT3 homolog"/>
    <property type="match status" value="1"/>
</dbReference>
<keyword evidence="8" id="KW-0472">Membrane</keyword>
<comment type="caution">
    <text evidence="9">The sequence shown here is derived from an EMBL/GenBank/DDBJ whole genome shotgun (WGS) entry which is preliminary data.</text>
</comment>
<dbReference type="GO" id="GO:0046982">
    <property type="term" value="F:protein heterodimerization activity"/>
    <property type="evidence" value="ECO:0007669"/>
    <property type="project" value="InterPro"/>
</dbReference>
<proteinExistence type="inferred from homology"/>
<keyword evidence="3" id="KW-0010">Activator</keyword>
<dbReference type="Pfam" id="PF02269">
    <property type="entry name" value="TFIID-18kDa"/>
    <property type="match status" value="1"/>
</dbReference>
<evidence type="ECO:0000256" key="1">
    <source>
        <dbReference type="ARBA" id="ARBA00004123"/>
    </source>
</evidence>
<dbReference type="GO" id="GO:0006366">
    <property type="term" value="P:transcription by RNA polymerase II"/>
    <property type="evidence" value="ECO:0007669"/>
    <property type="project" value="InterPro"/>
</dbReference>
<dbReference type="GO" id="GO:0006357">
    <property type="term" value="P:regulation of transcription by RNA polymerase II"/>
    <property type="evidence" value="ECO:0007669"/>
    <property type="project" value="UniProtKB-ARBA"/>
</dbReference>
<sequence>MMRYSAVFAVSQLQTPCFLSVWRFCASPSCIFMGFLWVLRFFPRPENLWDQQWFALGDSRRPLHETAALVEDIVHTQLMNMLHQAAEVAVLRGARVISPEDIIFLMRKDKKKMRRLFKCMQFRDYKSKLVKALDDEEPLDSDKFSSSSANKRQKMMLDFLGSIDQTGEFLTLLEDEEVDEVKQERMERLEKQSRNMDSAQYADFCDSRQLSFSKKLSKFREWLDCSSLELKPNGVSMEILSYLAYETVAQVVDLALLVKQDMTPKTGDPFSHAISATFLQYHSSSAEVSSAKREMDSPENTPPSTPSSGHQAKLHSMSQGNGTHSQDSSSKSKQRKRKKSAAACGAEAQSSAIQPGHIREAIRRYSHKIGPLSPFSRDLSAMSTLSPVCLSVCLSFCLSVCVECEQQTVRQQVSARDLSCPGSCGSVHVSLLAQTNRHS</sequence>
<protein>
    <recommendedName>
        <fullName evidence="11">SPT3 homolog, SAGA and STAGA complex component</fullName>
    </recommendedName>
</protein>
<evidence type="ECO:0000256" key="4">
    <source>
        <dbReference type="ARBA" id="ARBA00023163"/>
    </source>
</evidence>
<evidence type="ECO:0000256" key="6">
    <source>
        <dbReference type="ARBA" id="ARBA00061274"/>
    </source>
</evidence>